<feature type="domain" description="DnaA N-terminal" evidence="1">
    <location>
        <begin position="293"/>
        <end position="348"/>
    </location>
</feature>
<accession>A0A0F9S9C8</accession>
<dbReference type="AlphaFoldDB" id="A0A0F9S9C8"/>
<sequence length="401" mass="45083">MPRKRQIDPAFFSDDKLVEVPIEAAYLYLGTWCWADDAANIEGSASQWRLWIFPGRPVTTEQVTEWQAALVKIRRILLYSVNGSNYYHLPNLLKHQTIQYPSKPRCPAPPDGILNEGSMSTPTGLNESVIFPSRIEQSRVELNRIELSRVELNSGAGAPPPPLISREDKEIIQIWIGVKNFKAPFTRCFERLVKLKAKHPDINLFDQSEKWAIYKEDHPLTATSSPLSQISTWMGNVKKFEGDRAQGQGKISEEDTQPRSYKTDARIRDLTEKARAGKPAPIGSGKHGHTNADIWEKVLGVLEGDINKANYDTWLRDTLLLDVRNGIAIVGVPSVFAREWLEKRLKSLVVKTLLNVIGTRIEVEFWEIEPAGGVAGVRVSHDDLCQRPANPGHGDQGQDRP</sequence>
<organism evidence="2">
    <name type="scientific">marine sediment metagenome</name>
    <dbReference type="NCBI Taxonomy" id="412755"/>
    <lineage>
        <taxon>unclassified sequences</taxon>
        <taxon>metagenomes</taxon>
        <taxon>ecological metagenomes</taxon>
    </lineage>
</organism>
<dbReference type="EMBL" id="LAZR01000523">
    <property type="protein sequence ID" value="KKN65500.1"/>
    <property type="molecule type" value="Genomic_DNA"/>
</dbReference>
<reference evidence="2" key="1">
    <citation type="journal article" date="2015" name="Nature">
        <title>Complex archaea that bridge the gap between prokaryotes and eukaryotes.</title>
        <authorList>
            <person name="Spang A."/>
            <person name="Saw J.H."/>
            <person name="Jorgensen S.L."/>
            <person name="Zaremba-Niedzwiedzka K."/>
            <person name="Martijn J."/>
            <person name="Lind A.E."/>
            <person name="van Eijk R."/>
            <person name="Schleper C."/>
            <person name="Guy L."/>
            <person name="Ettema T.J."/>
        </authorList>
    </citation>
    <scope>NUCLEOTIDE SEQUENCE</scope>
</reference>
<dbReference type="InterPro" id="IPR038454">
    <property type="entry name" value="DnaA_N_sf"/>
</dbReference>
<dbReference type="Gene3D" id="3.30.300.180">
    <property type="match status" value="1"/>
</dbReference>
<evidence type="ECO:0000313" key="2">
    <source>
        <dbReference type="EMBL" id="KKN65500.1"/>
    </source>
</evidence>
<gene>
    <name evidence="2" type="ORF">LCGC14_0481040</name>
</gene>
<dbReference type="Pfam" id="PF11638">
    <property type="entry name" value="DnaA_N"/>
    <property type="match status" value="1"/>
</dbReference>
<proteinExistence type="predicted"/>
<comment type="caution">
    <text evidence="2">The sequence shown here is derived from an EMBL/GenBank/DDBJ whole genome shotgun (WGS) entry which is preliminary data.</text>
</comment>
<dbReference type="InterPro" id="IPR024633">
    <property type="entry name" value="DnaA_N_dom"/>
</dbReference>
<protein>
    <recommendedName>
        <fullName evidence="1">DnaA N-terminal domain-containing protein</fullName>
    </recommendedName>
</protein>
<name>A0A0F9S9C8_9ZZZZ</name>
<evidence type="ECO:0000259" key="1">
    <source>
        <dbReference type="Pfam" id="PF11638"/>
    </source>
</evidence>